<feature type="transmembrane region" description="Helical" evidence="1">
    <location>
        <begin position="35"/>
        <end position="55"/>
    </location>
</feature>
<accession>A0ABW1FU90</accession>
<evidence type="ECO:0000313" key="3">
    <source>
        <dbReference type="Proteomes" id="UP001596174"/>
    </source>
</evidence>
<dbReference type="RefSeq" id="WP_380578505.1">
    <property type="nucleotide sequence ID" value="NZ_JBHSQJ010000003.1"/>
</dbReference>
<keyword evidence="1" id="KW-0812">Transmembrane</keyword>
<dbReference type="Proteomes" id="UP001596174">
    <property type="component" value="Unassembled WGS sequence"/>
</dbReference>
<dbReference type="EMBL" id="JBHSQJ010000003">
    <property type="protein sequence ID" value="MFC5905754.1"/>
    <property type="molecule type" value="Genomic_DNA"/>
</dbReference>
<gene>
    <name evidence="2" type="ORF">ACFP3V_00750</name>
</gene>
<feature type="transmembrane region" description="Helical" evidence="1">
    <location>
        <begin position="235"/>
        <end position="256"/>
    </location>
</feature>
<keyword evidence="1" id="KW-0472">Membrane</keyword>
<reference evidence="3" key="1">
    <citation type="journal article" date="2019" name="Int. J. Syst. Evol. Microbiol.">
        <title>The Global Catalogue of Microorganisms (GCM) 10K type strain sequencing project: providing services to taxonomists for standard genome sequencing and annotation.</title>
        <authorList>
            <consortium name="The Broad Institute Genomics Platform"/>
            <consortium name="The Broad Institute Genome Sequencing Center for Infectious Disease"/>
            <person name="Wu L."/>
            <person name="Ma J."/>
        </authorList>
    </citation>
    <scope>NUCLEOTIDE SEQUENCE [LARGE SCALE GENOMIC DNA]</scope>
    <source>
        <strain evidence="3">JCM 4816</strain>
    </source>
</reference>
<protein>
    <recommendedName>
        <fullName evidence="4">Secreted protein</fullName>
    </recommendedName>
</protein>
<evidence type="ECO:0008006" key="4">
    <source>
        <dbReference type="Google" id="ProtNLM"/>
    </source>
</evidence>
<evidence type="ECO:0000313" key="2">
    <source>
        <dbReference type="EMBL" id="MFC5905754.1"/>
    </source>
</evidence>
<name>A0ABW1FU90_9ACTN</name>
<organism evidence="2 3">
    <name type="scientific">Streptacidiphilus monticola</name>
    <dbReference type="NCBI Taxonomy" id="2161674"/>
    <lineage>
        <taxon>Bacteria</taxon>
        <taxon>Bacillati</taxon>
        <taxon>Actinomycetota</taxon>
        <taxon>Actinomycetes</taxon>
        <taxon>Kitasatosporales</taxon>
        <taxon>Streptomycetaceae</taxon>
        <taxon>Streptacidiphilus</taxon>
    </lineage>
</organism>
<evidence type="ECO:0000256" key="1">
    <source>
        <dbReference type="SAM" id="Phobius"/>
    </source>
</evidence>
<keyword evidence="3" id="KW-1185">Reference proteome</keyword>
<feature type="transmembrane region" description="Helical" evidence="1">
    <location>
        <begin position="418"/>
        <end position="438"/>
    </location>
</feature>
<proteinExistence type="predicted"/>
<feature type="transmembrane region" description="Helical" evidence="1">
    <location>
        <begin position="205"/>
        <end position="223"/>
    </location>
</feature>
<comment type="caution">
    <text evidence="2">The sequence shown here is derived from an EMBL/GenBank/DDBJ whole genome shotgun (WGS) entry which is preliminary data.</text>
</comment>
<keyword evidence="1" id="KW-1133">Transmembrane helix</keyword>
<sequence length="446" mass="46657">MATVVGPPRVGRGRGEGLRAEVGQRLSSAPGRLRAVGGLLVVLMVAFGALTAVQVSQRSTAAENVRTHSQPLSNDAAEIFRSLADADTTAATGFLQAGSESQAVRARYNSDVQRASALLAQAAARTSADDPGQQWITKLNQQLPSYTSLVSTAGSYNRVGYPLGGAYLRFASANMQQDGGMLTQARALYDAETARLHRDYADAKSFPWAAIGLGLVALAVLAWTQLRLFRRTNRVFNPGLVTATLLTLAGLLWLTAGQTLATLSLSDANSHGSAPLQIINTARITALQCRGAENLNLVARGSTTDYEDSWEKKLQPAMSADLSQARGATGGDAAAQADLSAVSTQWTAWQKQHDAAKSLNDGGAYDRAVAATIGTASQDQGTISATFNALDKSLSDAVQHEQAQFAQHAADAHDATSGLAVGAAVLAALAALAAVLGINRRVAEYR</sequence>